<sequence>MLKGFLSNLKNHLLDDGEGWLILSDLAEHLSLRTREEFLDWVEQSGLKVMGRMDTKPLHHKVFDKTDTLHAARSKEVTSLWRLGVKVWL</sequence>
<dbReference type="STRING" id="452638.Pnec_1322"/>
<protein>
    <submittedName>
        <fullName evidence="1">Methyltransferase small</fullName>
    </submittedName>
</protein>
<reference evidence="1" key="1">
    <citation type="submission" date="2008-03" db="EMBL/GenBank/DDBJ databases">
        <title>Complete sequence of Polynucleobacter necessarius STIR1.</title>
        <authorList>
            <consortium name="US DOE Joint Genome Institute"/>
            <person name="Copeland A."/>
            <person name="Lucas S."/>
            <person name="Lapidus A."/>
            <person name="Barry K."/>
            <person name="Detter J.C."/>
            <person name="Glavina del Rio T."/>
            <person name="Hammon N."/>
            <person name="Israni S."/>
            <person name="Dalin E."/>
            <person name="Tice H."/>
            <person name="Pitluck S."/>
            <person name="Chain P."/>
            <person name="Malfatti S."/>
            <person name="Shin M."/>
            <person name="Vergez L."/>
            <person name="Schmutz J."/>
            <person name="Larimer F."/>
            <person name="Land M."/>
            <person name="Hauser L."/>
            <person name="Kyrpides N."/>
            <person name="Kim E."/>
            <person name="Hahn M."/>
            <person name="Richardson P."/>
        </authorList>
    </citation>
    <scope>NUCLEOTIDE SEQUENCE [LARGE SCALE GENOMIC DNA]</scope>
    <source>
        <strain evidence="1">STIR1</strain>
    </source>
</reference>
<dbReference type="KEGG" id="pne:Pnec_1322"/>
<keyword evidence="1" id="KW-0489">Methyltransferase</keyword>
<evidence type="ECO:0000313" key="1">
    <source>
        <dbReference type="EMBL" id="ACB44442.1"/>
    </source>
</evidence>
<keyword evidence="1" id="KW-0808">Transferase</keyword>
<dbReference type="EMBL" id="CP001010">
    <property type="protein sequence ID" value="ACB44442.1"/>
    <property type="molecule type" value="Genomic_DNA"/>
</dbReference>
<organism evidence="1">
    <name type="scientific">Polynucleobacter necessarius subsp. necessarius (strain STIR1)</name>
    <dbReference type="NCBI Taxonomy" id="452638"/>
    <lineage>
        <taxon>Bacteria</taxon>
        <taxon>Pseudomonadati</taxon>
        <taxon>Pseudomonadota</taxon>
        <taxon>Betaproteobacteria</taxon>
        <taxon>Burkholderiales</taxon>
        <taxon>Burkholderiaceae</taxon>
        <taxon>Polynucleobacter</taxon>
    </lineage>
</organism>
<gene>
    <name evidence="1" type="ordered locus">Pnec_1322</name>
</gene>
<dbReference type="HOGENOM" id="CLU_2491663_0_0_4"/>
<dbReference type="GO" id="GO:0032259">
    <property type="term" value="P:methylation"/>
    <property type="evidence" value="ECO:0007669"/>
    <property type="project" value="UniProtKB-KW"/>
</dbReference>
<proteinExistence type="predicted"/>
<dbReference type="AlphaFoldDB" id="B1XVR5"/>
<accession>B1XVR5</accession>
<dbReference type="eggNOG" id="COG2890">
    <property type="taxonomic scope" value="Bacteria"/>
</dbReference>
<dbReference type="GO" id="GO:0008168">
    <property type="term" value="F:methyltransferase activity"/>
    <property type="evidence" value="ECO:0007669"/>
    <property type="project" value="UniProtKB-KW"/>
</dbReference>
<name>B1XVR5_POLNS</name>